<dbReference type="AlphaFoldDB" id="A0AAD7VCJ6"/>
<keyword evidence="2" id="KW-0805">Transcription regulation</keyword>
<keyword evidence="3" id="KW-0804">Transcription</keyword>
<reference evidence="7 8" key="1">
    <citation type="submission" date="2023-03" db="EMBL/GenBank/DDBJ databases">
        <title>Genome sequence of Lichtheimia ornata CBS 291.66.</title>
        <authorList>
            <person name="Mohabir J.T."/>
            <person name="Shea T.P."/>
            <person name="Kurbessoian T."/>
            <person name="Berby B."/>
            <person name="Fontaine J."/>
            <person name="Livny J."/>
            <person name="Gnirke A."/>
            <person name="Stajich J.E."/>
            <person name="Cuomo C.A."/>
        </authorList>
    </citation>
    <scope>NUCLEOTIDE SEQUENCE [LARGE SCALE GENOMIC DNA]</scope>
    <source>
        <strain evidence="7">CBS 291.66</strain>
    </source>
</reference>
<dbReference type="Pfam" id="PF11754">
    <property type="entry name" value="Velvet"/>
    <property type="match status" value="2"/>
</dbReference>
<dbReference type="PANTHER" id="PTHR33572">
    <property type="entry name" value="SPORE DEVELOPMENT REGULATOR VOSA"/>
    <property type="match status" value="1"/>
</dbReference>
<evidence type="ECO:0000259" key="6">
    <source>
        <dbReference type="PROSITE" id="PS51821"/>
    </source>
</evidence>
<evidence type="ECO:0000256" key="4">
    <source>
        <dbReference type="ARBA" id="ARBA00023242"/>
    </source>
</evidence>
<feature type="compositionally biased region" description="Low complexity" evidence="5">
    <location>
        <begin position="19"/>
        <end position="28"/>
    </location>
</feature>
<feature type="region of interest" description="Disordered" evidence="5">
    <location>
        <begin position="1"/>
        <end position="134"/>
    </location>
</feature>
<dbReference type="InterPro" id="IPR038491">
    <property type="entry name" value="Velvet_dom_sf"/>
</dbReference>
<feature type="compositionally biased region" description="Polar residues" evidence="5">
    <location>
        <begin position="53"/>
        <end position="64"/>
    </location>
</feature>
<dbReference type="InterPro" id="IPR021740">
    <property type="entry name" value="Velvet"/>
</dbReference>
<dbReference type="GO" id="GO:0005634">
    <property type="term" value="C:nucleus"/>
    <property type="evidence" value="ECO:0007669"/>
    <property type="project" value="UniProtKB-SubCell"/>
</dbReference>
<proteinExistence type="predicted"/>
<dbReference type="PROSITE" id="PS51821">
    <property type="entry name" value="VELVET"/>
    <property type="match status" value="1"/>
</dbReference>
<accession>A0AAD7VCJ6</accession>
<protein>
    <recommendedName>
        <fullName evidence="6">Velvet domain-containing protein</fullName>
    </recommendedName>
</protein>
<evidence type="ECO:0000256" key="3">
    <source>
        <dbReference type="ARBA" id="ARBA00023163"/>
    </source>
</evidence>
<evidence type="ECO:0000256" key="5">
    <source>
        <dbReference type="SAM" id="MobiDB-lite"/>
    </source>
</evidence>
<gene>
    <name evidence="7" type="ORF">O0I10_001870</name>
</gene>
<evidence type="ECO:0000313" key="8">
    <source>
        <dbReference type="Proteomes" id="UP001234581"/>
    </source>
</evidence>
<feature type="compositionally biased region" description="Basic and acidic residues" evidence="5">
    <location>
        <begin position="1"/>
        <end position="18"/>
    </location>
</feature>
<dbReference type="Proteomes" id="UP001234581">
    <property type="component" value="Unassembled WGS sequence"/>
</dbReference>
<keyword evidence="4" id="KW-0539">Nucleus</keyword>
<dbReference type="PANTHER" id="PTHR33572:SF3">
    <property type="entry name" value="VELVET COMPLEX SUBUNIT B"/>
    <property type="match status" value="1"/>
</dbReference>
<dbReference type="RefSeq" id="XP_058347090.1">
    <property type="nucleotide sequence ID" value="XM_058481959.1"/>
</dbReference>
<dbReference type="GeneID" id="83209288"/>
<dbReference type="EMBL" id="JARTCD010000005">
    <property type="protein sequence ID" value="KAJ8662177.1"/>
    <property type="molecule type" value="Genomic_DNA"/>
</dbReference>
<comment type="caution">
    <text evidence="7">The sequence shown here is derived from an EMBL/GenBank/DDBJ whole genome shotgun (WGS) entry which is preliminary data.</text>
</comment>
<sequence length="341" mass="37303">MTNIKREIGSHNSIDSHDSPYTSSSSSNAPPPPPPYYGNAHHSVPDSLPPPTATTANSNASSYVHDTRSTGHQVYAEGSSLNPEQEDSALPGTNSDTYATATMAAPPQPTAGGLSGVESFPSQQQQQQQQQSSLCGAIGYDERERRTYELVVCQQPLHARMCGFGEKDRRPIDPPPIVKLIVQQEQGPVDVQTLQTPFFVLHVTLWSADRVEERNIISNPPKCTRVLMGSLVSSPSLLKDPSGEQGLYFAFPDLSIRTEGRYTLRFSLMKLASSDFQTDAKSRIIAQVFSDPFTVYSAKKFPGMTESTELSKAFAKQGLKIPIRNDVRARKSDGGAYHNDK</sequence>
<dbReference type="Gene3D" id="2.60.40.3960">
    <property type="entry name" value="Velvet domain"/>
    <property type="match status" value="1"/>
</dbReference>
<name>A0AAD7VCJ6_9FUNG</name>
<comment type="subcellular location">
    <subcellularLocation>
        <location evidence="1">Nucleus</location>
    </subcellularLocation>
</comment>
<evidence type="ECO:0000313" key="7">
    <source>
        <dbReference type="EMBL" id="KAJ8662177.1"/>
    </source>
</evidence>
<feature type="domain" description="Velvet" evidence="6">
    <location>
        <begin position="142"/>
        <end position="324"/>
    </location>
</feature>
<keyword evidence="8" id="KW-1185">Reference proteome</keyword>
<organism evidence="7 8">
    <name type="scientific">Lichtheimia ornata</name>
    <dbReference type="NCBI Taxonomy" id="688661"/>
    <lineage>
        <taxon>Eukaryota</taxon>
        <taxon>Fungi</taxon>
        <taxon>Fungi incertae sedis</taxon>
        <taxon>Mucoromycota</taxon>
        <taxon>Mucoromycotina</taxon>
        <taxon>Mucoromycetes</taxon>
        <taxon>Mucorales</taxon>
        <taxon>Lichtheimiaceae</taxon>
        <taxon>Lichtheimia</taxon>
    </lineage>
</organism>
<evidence type="ECO:0000256" key="1">
    <source>
        <dbReference type="ARBA" id="ARBA00004123"/>
    </source>
</evidence>
<dbReference type="InterPro" id="IPR037525">
    <property type="entry name" value="Velvet_dom"/>
</dbReference>
<feature type="compositionally biased region" description="Low complexity" evidence="5">
    <location>
        <begin position="122"/>
        <end position="133"/>
    </location>
</feature>
<evidence type="ECO:0000256" key="2">
    <source>
        <dbReference type="ARBA" id="ARBA00023015"/>
    </source>
</evidence>